<dbReference type="InterPro" id="IPR036397">
    <property type="entry name" value="RNaseH_sf"/>
</dbReference>
<dbReference type="GO" id="GO:0003676">
    <property type="term" value="F:nucleic acid binding"/>
    <property type="evidence" value="ECO:0007669"/>
    <property type="project" value="InterPro"/>
</dbReference>
<dbReference type="PANTHER" id="PTHR47326:SF1">
    <property type="entry name" value="HTH PSQ-TYPE DOMAIN-CONTAINING PROTEIN"/>
    <property type="match status" value="1"/>
</dbReference>
<evidence type="ECO:0008006" key="3">
    <source>
        <dbReference type="Google" id="ProtNLM"/>
    </source>
</evidence>
<keyword evidence="2" id="KW-1185">Reference proteome</keyword>
<dbReference type="AlphaFoldDB" id="A0A4Y2IX58"/>
<dbReference type="EMBL" id="BGPR01002950">
    <property type="protein sequence ID" value="GBM81472.1"/>
    <property type="molecule type" value="Genomic_DNA"/>
</dbReference>
<gene>
    <name evidence="1" type="ORF">AVEN_163630_1</name>
</gene>
<evidence type="ECO:0000313" key="1">
    <source>
        <dbReference type="EMBL" id="GBM81472.1"/>
    </source>
</evidence>
<dbReference type="OrthoDB" id="6436917at2759"/>
<protein>
    <recommendedName>
        <fullName evidence="3">Tc1-like transposase DDE domain-containing protein</fullName>
    </recommendedName>
</protein>
<reference evidence="1 2" key="1">
    <citation type="journal article" date="2019" name="Sci. Rep.">
        <title>Orb-weaving spider Araneus ventricosus genome elucidates the spidroin gene catalogue.</title>
        <authorList>
            <person name="Kono N."/>
            <person name="Nakamura H."/>
            <person name="Ohtoshi R."/>
            <person name="Moran D.A.P."/>
            <person name="Shinohara A."/>
            <person name="Yoshida Y."/>
            <person name="Fujiwara M."/>
            <person name="Mori M."/>
            <person name="Tomita M."/>
            <person name="Arakawa K."/>
        </authorList>
    </citation>
    <scope>NUCLEOTIDE SEQUENCE [LARGE SCALE GENOMIC DNA]</scope>
</reference>
<proteinExistence type="predicted"/>
<evidence type="ECO:0000313" key="2">
    <source>
        <dbReference type="Proteomes" id="UP000499080"/>
    </source>
</evidence>
<sequence length="215" mass="24154">MKDSRCNSSSTQAGILMAINGHSPTLPVGNTHYHLRRGIKTIAIPTGEVRTRILIRQLLILVVPSGVVKMRKINVVLPELLQDVLIAIRNRIWFQHDGAPAHFSIDVHNYLNATFRTRWIGRGGPVPWPSRSPDLSSLDYFLWEHLESLIYVTLVDSEEDLVARIFVAAARVHEIPGIFESVLQSLHQHCQACVTVGGRNLNSYCKHCTCQICCQ</sequence>
<comment type="caution">
    <text evidence="1">The sequence shown here is derived from an EMBL/GenBank/DDBJ whole genome shotgun (WGS) entry which is preliminary data.</text>
</comment>
<dbReference type="Proteomes" id="UP000499080">
    <property type="component" value="Unassembled WGS sequence"/>
</dbReference>
<name>A0A4Y2IX58_ARAVE</name>
<organism evidence="1 2">
    <name type="scientific">Araneus ventricosus</name>
    <name type="common">Orbweaver spider</name>
    <name type="synonym">Epeira ventricosa</name>
    <dbReference type="NCBI Taxonomy" id="182803"/>
    <lineage>
        <taxon>Eukaryota</taxon>
        <taxon>Metazoa</taxon>
        <taxon>Ecdysozoa</taxon>
        <taxon>Arthropoda</taxon>
        <taxon>Chelicerata</taxon>
        <taxon>Arachnida</taxon>
        <taxon>Araneae</taxon>
        <taxon>Araneomorphae</taxon>
        <taxon>Entelegynae</taxon>
        <taxon>Araneoidea</taxon>
        <taxon>Araneidae</taxon>
        <taxon>Araneus</taxon>
    </lineage>
</organism>
<dbReference type="Gene3D" id="3.30.420.10">
    <property type="entry name" value="Ribonuclease H-like superfamily/Ribonuclease H"/>
    <property type="match status" value="1"/>
</dbReference>
<dbReference type="PANTHER" id="PTHR47326">
    <property type="entry name" value="TRANSPOSABLE ELEMENT TC3 TRANSPOSASE-LIKE PROTEIN"/>
    <property type="match status" value="1"/>
</dbReference>
<accession>A0A4Y2IX58</accession>